<organism evidence="7 8">
    <name type="scientific">Marinobacterium aestuariivivens</name>
    <dbReference type="NCBI Taxonomy" id="1698799"/>
    <lineage>
        <taxon>Bacteria</taxon>
        <taxon>Pseudomonadati</taxon>
        <taxon>Pseudomonadota</taxon>
        <taxon>Gammaproteobacteria</taxon>
        <taxon>Oceanospirillales</taxon>
        <taxon>Oceanospirillaceae</taxon>
        <taxon>Marinobacterium</taxon>
    </lineage>
</organism>
<keyword evidence="4 6" id="KW-1133">Transmembrane helix</keyword>
<feature type="transmembrane region" description="Helical" evidence="6">
    <location>
        <begin position="124"/>
        <end position="141"/>
    </location>
</feature>
<feature type="transmembrane region" description="Helical" evidence="6">
    <location>
        <begin position="74"/>
        <end position="92"/>
    </location>
</feature>
<evidence type="ECO:0000256" key="4">
    <source>
        <dbReference type="ARBA" id="ARBA00022989"/>
    </source>
</evidence>
<evidence type="ECO:0000313" key="7">
    <source>
        <dbReference type="EMBL" id="MFC6670468.1"/>
    </source>
</evidence>
<feature type="transmembrane region" description="Helical" evidence="6">
    <location>
        <begin position="99"/>
        <end position="118"/>
    </location>
</feature>
<gene>
    <name evidence="7" type="ORF">ACFQDL_10500</name>
</gene>
<evidence type="ECO:0000256" key="6">
    <source>
        <dbReference type="SAM" id="Phobius"/>
    </source>
</evidence>
<accession>A0ABW1ZZ43</accession>
<evidence type="ECO:0000256" key="1">
    <source>
        <dbReference type="ARBA" id="ARBA00004141"/>
    </source>
</evidence>
<feature type="transmembrane region" description="Helical" evidence="6">
    <location>
        <begin position="184"/>
        <end position="202"/>
    </location>
</feature>
<feature type="transmembrane region" description="Helical" evidence="6">
    <location>
        <begin position="153"/>
        <end position="172"/>
    </location>
</feature>
<dbReference type="RefSeq" id="WP_379908974.1">
    <property type="nucleotide sequence ID" value="NZ_JBHSWE010000001.1"/>
</dbReference>
<proteinExistence type="predicted"/>
<evidence type="ECO:0000256" key="3">
    <source>
        <dbReference type="ARBA" id="ARBA00022801"/>
    </source>
</evidence>
<reference evidence="8" key="1">
    <citation type="journal article" date="2019" name="Int. J. Syst. Evol. Microbiol.">
        <title>The Global Catalogue of Microorganisms (GCM) 10K type strain sequencing project: providing services to taxonomists for standard genome sequencing and annotation.</title>
        <authorList>
            <consortium name="The Broad Institute Genomics Platform"/>
            <consortium name="The Broad Institute Genome Sequencing Center for Infectious Disease"/>
            <person name="Wu L."/>
            <person name="Ma J."/>
        </authorList>
    </citation>
    <scope>NUCLEOTIDE SEQUENCE [LARGE SCALE GENOMIC DNA]</scope>
    <source>
        <strain evidence="8">NBRC 111756</strain>
    </source>
</reference>
<feature type="transmembrane region" description="Helical" evidence="6">
    <location>
        <begin position="49"/>
        <end position="68"/>
    </location>
</feature>
<protein>
    <submittedName>
        <fullName evidence="7">Ceramidase domain-containing protein</fullName>
    </submittedName>
</protein>
<sequence>MLDEYCERLGPGLLAEPLNVLSNLAFFIAAWYLWRLANTRGGAGAEGGLLLGLLVCIGSGSSLYHTFATHWARWLDVIPILLFQLFFLWLYARRIIGLGRLWICVLEGLFLAAGALMYLDPTLLNRSILYLPALAFLLGLGLWHRRHAREPRLLLLSAAVFLLSLTFRTLDLALCDRLTVGTHFLWHLLNGLVLYLAVRAWLVNRPPAR</sequence>
<keyword evidence="8" id="KW-1185">Reference proteome</keyword>
<evidence type="ECO:0000256" key="5">
    <source>
        <dbReference type="ARBA" id="ARBA00023136"/>
    </source>
</evidence>
<dbReference type="InterPro" id="IPR008901">
    <property type="entry name" value="ACER"/>
</dbReference>
<keyword evidence="2 6" id="KW-0812">Transmembrane</keyword>
<dbReference type="EMBL" id="JBHSWE010000001">
    <property type="protein sequence ID" value="MFC6670468.1"/>
    <property type="molecule type" value="Genomic_DNA"/>
</dbReference>
<comment type="subcellular location">
    <subcellularLocation>
        <location evidence="1">Membrane</location>
        <topology evidence="1">Multi-pass membrane protein</topology>
    </subcellularLocation>
</comment>
<comment type="caution">
    <text evidence="7">The sequence shown here is derived from an EMBL/GenBank/DDBJ whole genome shotgun (WGS) entry which is preliminary data.</text>
</comment>
<keyword evidence="3" id="KW-0378">Hydrolase</keyword>
<name>A0ABW1ZZ43_9GAMM</name>
<evidence type="ECO:0000256" key="2">
    <source>
        <dbReference type="ARBA" id="ARBA00022692"/>
    </source>
</evidence>
<dbReference type="Proteomes" id="UP001596422">
    <property type="component" value="Unassembled WGS sequence"/>
</dbReference>
<feature type="transmembrane region" description="Helical" evidence="6">
    <location>
        <begin position="20"/>
        <end position="37"/>
    </location>
</feature>
<dbReference type="Pfam" id="PF05875">
    <property type="entry name" value="Ceramidase"/>
    <property type="match status" value="1"/>
</dbReference>
<evidence type="ECO:0000313" key="8">
    <source>
        <dbReference type="Proteomes" id="UP001596422"/>
    </source>
</evidence>
<keyword evidence="5 6" id="KW-0472">Membrane</keyword>